<dbReference type="Pfam" id="PF00076">
    <property type="entry name" value="RRM_1"/>
    <property type="match status" value="1"/>
</dbReference>
<evidence type="ECO:0000259" key="6">
    <source>
        <dbReference type="PROSITE" id="PS50103"/>
    </source>
</evidence>
<evidence type="ECO:0000256" key="2">
    <source>
        <dbReference type="PROSITE-ProRule" id="PRU00176"/>
    </source>
</evidence>
<dbReference type="PROSITE" id="PS50103">
    <property type="entry name" value="ZF_C3H1"/>
    <property type="match status" value="1"/>
</dbReference>
<dbReference type="PROSITE" id="PS50194">
    <property type="entry name" value="FILAMIN_REPEAT"/>
    <property type="match status" value="1"/>
</dbReference>
<evidence type="ECO:0000313" key="8">
    <source>
        <dbReference type="Proteomes" id="UP000585474"/>
    </source>
</evidence>
<reference evidence="7 8" key="1">
    <citation type="submission" date="2019-07" db="EMBL/GenBank/DDBJ databases">
        <title>De Novo Assembly of kiwifruit Actinidia rufa.</title>
        <authorList>
            <person name="Sugita-Konishi S."/>
            <person name="Sato K."/>
            <person name="Mori E."/>
            <person name="Abe Y."/>
            <person name="Kisaki G."/>
            <person name="Hamano K."/>
            <person name="Suezawa K."/>
            <person name="Otani M."/>
            <person name="Fukuda T."/>
            <person name="Manabe T."/>
            <person name="Gomi K."/>
            <person name="Tabuchi M."/>
            <person name="Akimitsu K."/>
            <person name="Kataoka I."/>
        </authorList>
    </citation>
    <scope>NUCLEOTIDE SEQUENCE [LARGE SCALE GENOMIC DNA]</scope>
    <source>
        <strain evidence="8">cv. Fuchu</strain>
    </source>
</reference>
<dbReference type="SMART" id="SM00557">
    <property type="entry name" value="IG_FLMN"/>
    <property type="match status" value="1"/>
</dbReference>
<keyword evidence="3" id="KW-0479">Metal-binding</keyword>
<feature type="compositionally biased region" description="Basic and acidic residues" evidence="4">
    <location>
        <begin position="606"/>
        <end position="622"/>
    </location>
</feature>
<feature type="compositionally biased region" description="Basic and acidic residues" evidence="4">
    <location>
        <begin position="640"/>
        <end position="655"/>
    </location>
</feature>
<feature type="compositionally biased region" description="Basic residues" evidence="4">
    <location>
        <begin position="793"/>
        <end position="802"/>
    </location>
</feature>
<evidence type="ECO:0000256" key="1">
    <source>
        <dbReference type="PROSITE-ProRule" id="PRU00087"/>
    </source>
</evidence>
<proteinExistence type="predicted"/>
<feature type="region of interest" description="Disordered" evidence="4">
    <location>
        <begin position="542"/>
        <end position="582"/>
    </location>
</feature>
<gene>
    <name evidence="7" type="ORF">Acr_08g0014580</name>
</gene>
<feature type="compositionally biased region" description="Basic and acidic residues" evidence="4">
    <location>
        <begin position="819"/>
        <end position="843"/>
    </location>
</feature>
<feature type="compositionally biased region" description="Basic residues" evidence="4">
    <location>
        <begin position="656"/>
        <end position="675"/>
    </location>
</feature>
<dbReference type="InterPro" id="IPR013783">
    <property type="entry name" value="Ig-like_fold"/>
</dbReference>
<name>A0A7J0F2Z1_9ERIC</name>
<organism evidence="7 8">
    <name type="scientific">Actinidia rufa</name>
    <dbReference type="NCBI Taxonomy" id="165716"/>
    <lineage>
        <taxon>Eukaryota</taxon>
        <taxon>Viridiplantae</taxon>
        <taxon>Streptophyta</taxon>
        <taxon>Embryophyta</taxon>
        <taxon>Tracheophyta</taxon>
        <taxon>Spermatophyta</taxon>
        <taxon>Magnoliopsida</taxon>
        <taxon>eudicotyledons</taxon>
        <taxon>Gunneridae</taxon>
        <taxon>Pentapetalae</taxon>
        <taxon>asterids</taxon>
        <taxon>Ericales</taxon>
        <taxon>Actinidiaceae</taxon>
        <taxon>Actinidia</taxon>
    </lineage>
</organism>
<dbReference type="Pfam" id="PF00630">
    <property type="entry name" value="Filamin"/>
    <property type="match status" value="1"/>
</dbReference>
<dbReference type="CDD" id="cd00590">
    <property type="entry name" value="RRM_SF"/>
    <property type="match status" value="1"/>
</dbReference>
<comment type="caution">
    <text evidence="7">The sequence shown here is derived from an EMBL/GenBank/DDBJ whole genome shotgun (WGS) entry which is preliminary data.</text>
</comment>
<dbReference type="EMBL" id="BJWL01000008">
    <property type="protein sequence ID" value="GFY93062.1"/>
    <property type="molecule type" value="Genomic_DNA"/>
</dbReference>
<feature type="compositionally biased region" description="Acidic residues" evidence="4">
    <location>
        <begin position="52"/>
        <end position="62"/>
    </location>
</feature>
<feature type="compositionally biased region" description="Basic and acidic residues" evidence="4">
    <location>
        <begin position="695"/>
        <end position="716"/>
    </location>
</feature>
<dbReference type="GO" id="GO:0008270">
    <property type="term" value="F:zinc ion binding"/>
    <property type="evidence" value="ECO:0007669"/>
    <property type="project" value="UniProtKB-KW"/>
</dbReference>
<dbReference type="OrthoDB" id="79941at2759"/>
<dbReference type="InterPro" id="IPR014756">
    <property type="entry name" value="Ig_E-set"/>
</dbReference>
<feature type="compositionally biased region" description="Basic and acidic residues" evidence="4">
    <location>
        <begin position="757"/>
        <end position="778"/>
    </location>
</feature>
<evidence type="ECO:0000313" key="7">
    <source>
        <dbReference type="EMBL" id="GFY93062.1"/>
    </source>
</evidence>
<dbReference type="InterPro" id="IPR012677">
    <property type="entry name" value="Nucleotide-bd_a/b_plait_sf"/>
</dbReference>
<feature type="region of interest" description="Disordered" evidence="4">
    <location>
        <begin position="37"/>
        <end position="68"/>
    </location>
</feature>
<dbReference type="GO" id="GO:0003723">
    <property type="term" value="F:RNA binding"/>
    <property type="evidence" value="ECO:0007669"/>
    <property type="project" value="UniProtKB-UniRule"/>
</dbReference>
<dbReference type="InterPro" id="IPR017868">
    <property type="entry name" value="Filamin/ABP280_repeat-like"/>
</dbReference>
<dbReference type="SUPFAM" id="SSF54928">
    <property type="entry name" value="RNA-binding domain, RBD"/>
    <property type="match status" value="1"/>
</dbReference>
<dbReference type="PANTHER" id="PTHR32343">
    <property type="entry name" value="SERINE/ARGININE-RICH SPLICING FACTOR"/>
    <property type="match status" value="1"/>
</dbReference>
<dbReference type="InterPro" id="IPR000571">
    <property type="entry name" value="Znf_CCCH"/>
</dbReference>
<dbReference type="PANTHER" id="PTHR32343:SF8">
    <property type="entry name" value="RNA RECOGNITION MOTIF (RRM)-CONTAINING PROTEIN"/>
    <property type="match status" value="1"/>
</dbReference>
<evidence type="ECO:0000256" key="3">
    <source>
        <dbReference type="PROSITE-ProRule" id="PRU00723"/>
    </source>
</evidence>
<feature type="compositionally biased region" description="Basic residues" evidence="4">
    <location>
        <begin position="560"/>
        <end position="574"/>
    </location>
</feature>
<dbReference type="InterPro" id="IPR001298">
    <property type="entry name" value="Filamin/ABP280_rpt"/>
</dbReference>
<dbReference type="Gene3D" id="3.30.70.330">
    <property type="match status" value="1"/>
</dbReference>
<evidence type="ECO:0000259" key="5">
    <source>
        <dbReference type="PROSITE" id="PS50102"/>
    </source>
</evidence>
<keyword evidence="3" id="KW-0862">Zinc</keyword>
<accession>A0A7J0F2Z1</accession>
<dbReference type="SMART" id="SM00360">
    <property type="entry name" value="RRM"/>
    <property type="match status" value="1"/>
</dbReference>
<feature type="compositionally biased region" description="Basic and acidic residues" evidence="4">
    <location>
        <begin position="892"/>
        <end position="924"/>
    </location>
</feature>
<keyword evidence="8" id="KW-1185">Reference proteome</keyword>
<feature type="compositionally biased region" description="Basic and acidic residues" evidence="4">
    <location>
        <begin position="39"/>
        <end position="51"/>
    </location>
</feature>
<dbReference type="AlphaFoldDB" id="A0A7J0F2Z1"/>
<feature type="region of interest" description="Disordered" evidence="4">
    <location>
        <begin position="606"/>
        <end position="936"/>
    </location>
</feature>
<dbReference type="SUPFAM" id="SSF81296">
    <property type="entry name" value="E set domains"/>
    <property type="match status" value="1"/>
</dbReference>
<dbReference type="InterPro" id="IPR035979">
    <property type="entry name" value="RBD_domain_sf"/>
</dbReference>
<feature type="domain" description="C3H1-type" evidence="6">
    <location>
        <begin position="242"/>
        <end position="263"/>
    </location>
</feature>
<feature type="repeat" description="Filamin" evidence="1">
    <location>
        <begin position="68"/>
        <end position="172"/>
    </location>
</feature>
<keyword evidence="3" id="KW-0863">Zinc-finger</keyword>
<feature type="domain" description="RRM" evidence="5">
    <location>
        <begin position="336"/>
        <end position="407"/>
    </location>
</feature>
<evidence type="ECO:0000256" key="4">
    <source>
        <dbReference type="SAM" id="MobiDB-lite"/>
    </source>
</evidence>
<sequence>MADRSLAVVKPIWMKQAEEAKLKSEAEKTAAAKAAFEATFKDVEKNRREDSSDSEGEEELEDLANKPIGPVDPAKCTAAGTGIAGGTACAPSSFVVLTKDADGRKVPNGGAEIKVKVSPGVGVGGSDQEGIVKDTGDGSYTVTYVVPKRGNYMVNVECNGKPIMGSPFPVFFSQGTTTGGLLGLAPAATFPNLVNQTMPNMPNYSGSVSGAFPGLLGMIPGIVAGASGGVVLPGIGGSLGEVCREYLNGRCLKTDCKSSHPPHNLLMTALAASTTSMGTLSQVPMAPSAAAMAAAQAIVAAQALQAHAAQAQAQVKSAKDSSGSADKDGKMDSLKKTLQVSNLSPLLTTDQLKQLFSFCGTVVECSITDSKHFAYIEYSKPEEATAALALNNMDVGGRPLNVEMAKSLPPKPALLNSPLGSSSLPLVMQQAVAMQQMQFQQALLMQQTMAAQQAASRAATMKTATELAAARAAEISKSLKPDGLETEDKEMNQKSSSLVLFNEFTYLETTVKSQASLSLLDDALKCQSGYLLFVMIRSPSTTRARSKSRSMSKSRSPVSYKRRSSRSFSPRSRHSRDYRSRSPLRFRHYSRYDNERRFYRDTREEIGRSRRRDSGRSHDRHSSILRRNRSRSVSPRMKKSYRDDSNSPKHLESSKHGTRKSSRASSRSPRHHRGGRSSPRSDDNKSRRRKRSRSKSSEVRHHSDDKIDERREEKSKHRDRRRSRSVSAEAKHYRGSRLSPKVSDETKSKRRRRSRSKSLEDKHHSKDKVERGRDEKPKYRDRKRSRSISAEGKRHKGSRMSPRHLDERKSRHRRRSRSKSVEKLHFSDDNGTDEKPKHGDRRWSRSISAEGKGHTGSRMSPRHSDDHKSRHRRRSRSKSADNMHFSADNGIDESKDEKLDHTEGKPAKSDDSLQKFDYKSKDSGNFEDDGTSISSPVTYKKSFSVLHDDDLEGGSDGDKHETFRGEDHNFEKIEGTIMD</sequence>
<dbReference type="PROSITE" id="PS50102">
    <property type="entry name" value="RRM"/>
    <property type="match status" value="1"/>
</dbReference>
<keyword evidence="2" id="KW-0694">RNA-binding</keyword>
<dbReference type="Proteomes" id="UP000585474">
    <property type="component" value="Unassembled WGS sequence"/>
</dbReference>
<feature type="zinc finger region" description="C3H1-type" evidence="3">
    <location>
        <begin position="242"/>
        <end position="263"/>
    </location>
</feature>
<protein>
    <submittedName>
        <fullName evidence="7">RNA recognition motif (RRM)-containing protein</fullName>
    </submittedName>
</protein>
<feature type="compositionally biased region" description="Basic and acidic residues" evidence="4">
    <location>
        <begin position="956"/>
        <end position="968"/>
    </location>
</feature>
<dbReference type="InterPro" id="IPR000504">
    <property type="entry name" value="RRM_dom"/>
</dbReference>
<feature type="region of interest" description="Disordered" evidence="4">
    <location>
        <begin position="949"/>
        <end position="968"/>
    </location>
</feature>
<dbReference type="Gene3D" id="2.60.40.10">
    <property type="entry name" value="Immunoglobulins"/>
    <property type="match status" value="1"/>
</dbReference>